<evidence type="ECO:0000313" key="3">
    <source>
        <dbReference type="Proteomes" id="UP000482487"/>
    </source>
</evidence>
<sequence>MSKKVTFGGKPATKPISPDDWVESRKIEAPAKAEEMKRLTFDISEALHRRIKSQCAVKGVKMTDELRALLEKHFPAEA</sequence>
<feature type="region of interest" description="Disordered" evidence="1">
    <location>
        <begin position="1"/>
        <end position="21"/>
    </location>
</feature>
<evidence type="ECO:0000256" key="1">
    <source>
        <dbReference type="SAM" id="MobiDB-lite"/>
    </source>
</evidence>
<protein>
    <recommendedName>
        <fullName evidence="4">Chromosome partitioning protein ParB</fullName>
    </recommendedName>
</protein>
<proteinExistence type="predicted"/>
<dbReference type="SUPFAM" id="SSF47598">
    <property type="entry name" value="Ribbon-helix-helix"/>
    <property type="match status" value="1"/>
</dbReference>
<dbReference type="Gene3D" id="1.10.1220.10">
    <property type="entry name" value="Met repressor-like"/>
    <property type="match status" value="1"/>
</dbReference>
<gene>
    <name evidence="2" type="ORF">GTA51_19165</name>
</gene>
<keyword evidence="3" id="KW-1185">Reference proteome</keyword>
<accession>A0A7C9IN97</accession>
<dbReference type="InterPro" id="IPR013321">
    <property type="entry name" value="Arc_rbn_hlx_hlx"/>
</dbReference>
<reference evidence="2 3" key="1">
    <citation type="submission" date="2020-01" db="EMBL/GenBank/DDBJ databases">
        <title>Genome sequence of Desulfovibrio aerotolerans DSM 16695(T).</title>
        <authorList>
            <person name="Karnachuk O."/>
            <person name="Avakyan M."/>
            <person name="Mardanov A."/>
            <person name="Kadnikov V."/>
            <person name="Ravin N."/>
        </authorList>
    </citation>
    <scope>NUCLEOTIDE SEQUENCE [LARGE SCALE GENOMIC DNA]</scope>
    <source>
        <strain evidence="2 3">DSM 16695</strain>
    </source>
</reference>
<evidence type="ECO:0008006" key="4">
    <source>
        <dbReference type="Google" id="ProtNLM"/>
    </source>
</evidence>
<organism evidence="2 3">
    <name type="scientific">Solidesulfovibrio aerotolerans</name>
    <dbReference type="NCBI Taxonomy" id="295255"/>
    <lineage>
        <taxon>Bacteria</taxon>
        <taxon>Pseudomonadati</taxon>
        <taxon>Thermodesulfobacteriota</taxon>
        <taxon>Desulfovibrionia</taxon>
        <taxon>Desulfovibrionales</taxon>
        <taxon>Desulfovibrionaceae</taxon>
        <taxon>Solidesulfovibrio</taxon>
    </lineage>
</organism>
<dbReference type="OrthoDB" id="1494791at2"/>
<comment type="caution">
    <text evidence="2">The sequence shown here is derived from an EMBL/GenBank/DDBJ whole genome shotgun (WGS) entry which is preliminary data.</text>
</comment>
<dbReference type="GO" id="GO:0006355">
    <property type="term" value="P:regulation of DNA-templated transcription"/>
    <property type="evidence" value="ECO:0007669"/>
    <property type="project" value="InterPro"/>
</dbReference>
<dbReference type="InterPro" id="IPR015354">
    <property type="entry name" value="DNA_partition_ParG"/>
</dbReference>
<dbReference type="Pfam" id="PF09274">
    <property type="entry name" value="ParG"/>
    <property type="match status" value="1"/>
</dbReference>
<dbReference type="Proteomes" id="UP000482487">
    <property type="component" value="Unassembled WGS sequence"/>
</dbReference>
<name>A0A7C9IN97_9BACT</name>
<evidence type="ECO:0000313" key="2">
    <source>
        <dbReference type="EMBL" id="MYL85221.1"/>
    </source>
</evidence>
<dbReference type="InterPro" id="IPR010985">
    <property type="entry name" value="Ribbon_hlx_hlx"/>
</dbReference>
<dbReference type="EMBL" id="WVUD01000066">
    <property type="protein sequence ID" value="MYL85221.1"/>
    <property type="molecule type" value="Genomic_DNA"/>
</dbReference>
<dbReference type="AlphaFoldDB" id="A0A7C9IN97"/>
<dbReference type="RefSeq" id="WP_160963989.1">
    <property type="nucleotide sequence ID" value="NZ_WVUD01000066.1"/>
</dbReference>